<evidence type="ECO:0000259" key="1">
    <source>
        <dbReference type="Pfam" id="PF20103"/>
    </source>
</evidence>
<reference evidence="2 3" key="1">
    <citation type="submission" date="2019-03" db="EMBL/GenBank/DDBJ databases">
        <authorList>
            <consortium name="Pathogen Informatics"/>
        </authorList>
    </citation>
    <scope>NUCLEOTIDE SEQUENCE [LARGE SCALE GENOMIC DNA]</scope>
    <source>
        <strain evidence="2 3">NCTC12282</strain>
    </source>
</reference>
<sequence>MELDHKKKYSEIIELGNGEQLVSFFKKLNAEDRRALIPSIKQDIKRLYTTRELSRRIWGYAGTREQLNMLSIAMFVCYGKADRKLIKPHLLPADKQIDNILSWYQPGMV</sequence>
<evidence type="ECO:0000313" key="2">
    <source>
        <dbReference type="EMBL" id="VFS52977.1"/>
    </source>
</evidence>
<dbReference type="InterPro" id="IPR045472">
    <property type="entry name" value="DUF6493"/>
</dbReference>
<dbReference type="EMBL" id="CAADJA010000002">
    <property type="protein sequence ID" value="VFS52977.1"/>
    <property type="molecule type" value="Genomic_DNA"/>
</dbReference>
<dbReference type="Pfam" id="PF20103">
    <property type="entry name" value="DUF6493"/>
    <property type="match status" value="1"/>
</dbReference>
<feature type="domain" description="DUF6493" evidence="1">
    <location>
        <begin position="5"/>
        <end position="106"/>
    </location>
</feature>
<dbReference type="Proteomes" id="UP000373449">
    <property type="component" value="Unassembled WGS sequence"/>
</dbReference>
<dbReference type="RefSeq" id="WP_134531569.1">
    <property type="nucleotide sequence ID" value="NZ_CAADJA010000002.1"/>
</dbReference>
<gene>
    <name evidence="2" type="ORF">NCTC12282_06186</name>
</gene>
<evidence type="ECO:0000313" key="3">
    <source>
        <dbReference type="Proteomes" id="UP000373449"/>
    </source>
</evidence>
<accession>A0A484ZVL7</accession>
<dbReference type="AlphaFoldDB" id="A0A484ZVL7"/>
<proteinExistence type="predicted"/>
<name>A0A484ZVL7_9GAMM</name>
<protein>
    <recommendedName>
        <fullName evidence="1">DUF6493 domain-containing protein</fullName>
    </recommendedName>
</protein>
<organism evidence="2 3">
    <name type="scientific">Budvicia aquatica</name>
    <dbReference type="NCBI Taxonomy" id="82979"/>
    <lineage>
        <taxon>Bacteria</taxon>
        <taxon>Pseudomonadati</taxon>
        <taxon>Pseudomonadota</taxon>
        <taxon>Gammaproteobacteria</taxon>
        <taxon>Enterobacterales</taxon>
        <taxon>Budviciaceae</taxon>
        <taxon>Budvicia</taxon>
    </lineage>
</organism>